<dbReference type="AlphaFoldDB" id="A0A3M0DX93"/>
<dbReference type="Proteomes" id="UP000277326">
    <property type="component" value="Unassembled WGS sequence"/>
</dbReference>
<proteinExistence type="predicted"/>
<gene>
    <name evidence="1" type="ORF">ATH50_1176</name>
</gene>
<dbReference type="RefSeq" id="WP_158601148.1">
    <property type="nucleotide sequence ID" value="NZ_CP034145.1"/>
</dbReference>
<protein>
    <submittedName>
        <fullName evidence="1">Uncharacterized protein</fullName>
    </submittedName>
</protein>
<organism evidence="1 2">
    <name type="scientific">Haloplanus aerogenes</name>
    <dbReference type="NCBI Taxonomy" id="660522"/>
    <lineage>
        <taxon>Archaea</taxon>
        <taxon>Methanobacteriati</taxon>
        <taxon>Methanobacteriota</taxon>
        <taxon>Stenosarchaea group</taxon>
        <taxon>Halobacteria</taxon>
        <taxon>Halobacteriales</taxon>
        <taxon>Haloferacaceae</taxon>
        <taxon>Haloplanus</taxon>
    </lineage>
</organism>
<comment type="caution">
    <text evidence="1">The sequence shown here is derived from an EMBL/GenBank/DDBJ whole genome shotgun (WGS) entry which is preliminary data.</text>
</comment>
<accession>A0A3M0DX93</accession>
<dbReference type="EMBL" id="REFS01000002">
    <property type="protein sequence ID" value="RMB23946.1"/>
    <property type="molecule type" value="Genomic_DNA"/>
</dbReference>
<sequence length="45" mass="5251">MTRIDVHSSDLNCTAFRHPDGWFEIRENGNGDGWIRTCSPVWIEM</sequence>
<evidence type="ECO:0000313" key="2">
    <source>
        <dbReference type="Proteomes" id="UP000277326"/>
    </source>
</evidence>
<dbReference type="GeneID" id="44638237"/>
<reference evidence="1 2" key="1">
    <citation type="journal article" date="2015" name="Stand. Genomic Sci.">
        <title>Genomic Encyclopedia of Bacterial and Archaeal Type Strains, Phase III: the genomes of soil and plant-associated and newly described type strains.</title>
        <authorList>
            <person name="Whitman W.B."/>
            <person name="Woyke T."/>
            <person name="Klenk H.P."/>
            <person name="Zhou Y."/>
            <person name="Lilburn T.G."/>
            <person name="Beck B.J."/>
            <person name="De Vos P."/>
            <person name="Vandamme P."/>
            <person name="Eisen J.A."/>
            <person name="Garrity G."/>
            <person name="Hugenholtz P."/>
            <person name="Kyrpides N.C."/>
        </authorList>
    </citation>
    <scope>NUCLEOTIDE SEQUENCE [LARGE SCALE GENOMIC DNA]</scope>
    <source>
        <strain evidence="1 2">CGMCC 1.10124</strain>
    </source>
</reference>
<dbReference type="OrthoDB" id="375116at2157"/>
<name>A0A3M0DX93_9EURY</name>
<evidence type="ECO:0000313" key="1">
    <source>
        <dbReference type="EMBL" id="RMB23946.1"/>
    </source>
</evidence>